<dbReference type="Proteomes" id="UP000285060">
    <property type="component" value="Unassembled WGS sequence"/>
</dbReference>
<name>A0A418AT06_9STRA</name>
<feature type="compositionally biased region" description="Basic and acidic residues" evidence="5">
    <location>
        <begin position="1"/>
        <end position="12"/>
    </location>
</feature>
<feature type="repeat" description="WD" evidence="3">
    <location>
        <begin position="413"/>
        <end position="442"/>
    </location>
</feature>
<dbReference type="EMBL" id="QUSY01000585">
    <property type="protein sequence ID" value="RHY28423.1"/>
    <property type="molecule type" value="Genomic_DNA"/>
</dbReference>
<feature type="non-terminal residue" evidence="6">
    <location>
        <position position="465"/>
    </location>
</feature>
<keyword evidence="2" id="KW-0677">Repeat</keyword>
<dbReference type="InterPro" id="IPR039328">
    <property type="entry name" value="WDR89"/>
</dbReference>
<keyword evidence="7" id="KW-1185">Reference proteome</keyword>
<comment type="caution">
    <text evidence="6">The sequence shown here is derived from an EMBL/GenBank/DDBJ whole genome shotgun (WGS) entry which is preliminary data.</text>
</comment>
<dbReference type="SUPFAM" id="SSF50978">
    <property type="entry name" value="WD40 repeat-like"/>
    <property type="match status" value="1"/>
</dbReference>
<organism evidence="6 7">
    <name type="scientific">Aphanomyces invadans</name>
    <dbReference type="NCBI Taxonomy" id="157072"/>
    <lineage>
        <taxon>Eukaryota</taxon>
        <taxon>Sar</taxon>
        <taxon>Stramenopiles</taxon>
        <taxon>Oomycota</taxon>
        <taxon>Saprolegniomycetes</taxon>
        <taxon>Saprolegniales</taxon>
        <taxon>Verrucalvaceae</taxon>
        <taxon>Aphanomyces</taxon>
    </lineage>
</organism>
<dbReference type="Gene3D" id="2.130.10.10">
    <property type="entry name" value="YVTN repeat-like/Quinoprotein amine dehydrogenase"/>
    <property type="match status" value="2"/>
</dbReference>
<dbReference type="AlphaFoldDB" id="A0A418AT06"/>
<keyword evidence="1 3" id="KW-0853">WD repeat</keyword>
<dbReference type="SMART" id="SM00320">
    <property type="entry name" value="WD40"/>
    <property type="match status" value="5"/>
</dbReference>
<reference evidence="6 7" key="1">
    <citation type="submission" date="2018-08" db="EMBL/GenBank/DDBJ databases">
        <title>Aphanomyces genome sequencing and annotation.</title>
        <authorList>
            <person name="Minardi D."/>
            <person name="Oidtmann B."/>
            <person name="Van Der Giezen M."/>
            <person name="Studholme D.J."/>
        </authorList>
    </citation>
    <scope>NUCLEOTIDE SEQUENCE [LARGE SCALE GENOMIC DNA]</scope>
    <source>
        <strain evidence="6 7">NJM0002</strain>
    </source>
</reference>
<feature type="coiled-coil region" evidence="4">
    <location>
        <begin position="52"/>
        <end position="92"/>
    </location>
</feature>
<dbReference type="PANTHER" id="PTHR22889">
    <property type="entry name" value="WD REPEAT-CONTAINING PROTEIN 89"/>
    <property type="match status" value="1"/>
</dbReference>
<feature type="repeat" description="WD" evidence="3">
    <location>
        <begin position="179"/>
        <end position="221"/>
    </location>
</feature>
<dbReference type="Pfam" id="PF00400">
    <property type="entry name" value="WD40"/>
    <property type="match status" value="3"/>
</dbReference>
<protein>
    <submittedName>
        <fullName evidence="6">Uncharacterized protein</fullName>
    </submittedName>
</protein>
<dbReference type="VEuPathDB" id="FungiDB:H310_10284"/>
<evidence type="ECO:0000313" key="7">
    <source>
        <dbReference type="Proteomes" id="UP000285060"/>
    </source>
</evidence>
<evidence type="ECO:0000256" key="5">
    <source>
        <dbReference type="SAM" id="MobiDB-lite"/>
    </source>
</evidence>
<evidence type="ECO:0000313" key="6">
    <source>
        <dbReference type="EMBL" id="RHY28423.1"/>
    </source>
</evidence>
<gene>
    <name evidence="6" type="ORF">DYB32_009649</name>
</gene>
<dbReference type="InterPro" id="IPR015943">
    <property type="entry name" value="WD40/YVTN_repeat-like_dom_sf"/>
</dbReference>
<dbReference type="InterPro" id="IPR001680">
    <property type="entry name" value="WD40_rpt"/>
</dbReference>
<dbReference type="PROSITE" id="PS00678">
    <property type="entry name" value="WD_REPEATS_1"/>
    <property type="match status" value="1"/>
</dbReference>
<dbReference type="PROSITE" id="PS50294">
    <property type="entry name" value="WD_REPEATS_REGION"/>
    <property type="match status" value="1"/>
</dbReference>
<dbReference type="PROSITE" id="PS50082">
    <property type="entry name" value="WD_REPEATS_2"/>
    <property type="match status" value="2"/>
</dbReference>
<evidence type="ECO:0000256" key="2">
    <source>
        <dbReference type="ARBA" id="ARBA00022737"/>
    </source>
</evidence>
<evidence type="ECO:0000256" key="3">
    <source>
        <dbReference type="PROSITE-ProRule" id="PRU00221"/>
    </source>
</evidence>
<evidence type="ECO:0000256" key="1">
    <source>
        <dbReference type="ARBA" id="ARBA00022574"/>
    </source>
</evidence>
<keyword evidence="4" id="KW-0175">Coiled coil</keyword>
<accession>A0A418AT06</accession>
<dbReference type="InterPro" id="IPR036322">
    <property type="entry name" value="WD40_repeat_dom_sf"/>
</dbReference>
<dbReference type="PANTHER" id="PTHR22889:SF0">
    <property type="entry name" value="WD REPEAT-CONTAINING PROTEIN 89"/>
    <property type="match status" value="1"/>
</dbReference>
<dbReference type="InterPro" id="IPR019775">
    <property type="entry name" value="WD40_repeat_CS"/>
</dbReference>
<evidence type="ECO:0000256" key="4">
    <source>
        <dbReference type="SAM" id="Coils"/>
    </source>
</evidence>
<feature type="region of interest" description="Disordered" evidence="5">
    <location>
        <begin position="1"/>
        <end position="32"/>
    </location>
</feature>
<proteinExistence type="predicted"/>
<sequence length="465" mass="51976">MVTASEAKKVEPPRGVPVSGRSWKKPQRAKNSMMTFKATKTLSTTWDEKMAAKAKKKEMKELEHEIANRKKQEKIDKRVAREEKEKRRIANEFKASTLQVIKKTHKLKTMSKKQLRNIKKTRMNKNGEIELVPAYSNLQQDVTSLFSKTTMSKEHALLALSDRTIQARSRATLSCERQFEAHSDTINELVVSETQPWSVISGSNDGTIKVWDLRQAHPSAVQTIRVGEEVWSCSVGCGDTLVVAAAADSAVFYDLRTLRKLGQYGESHMDNVTRVQFHPLRRSEVITASDDGIVCLFDCTIANEDDATISTINVESSVSRFCMFGPDLHNIACLTGSETLDVWNLTTAERLAHFSTIRDQCSAAPMLHTDFLVDCKYDPTTDQLHLATGNHQGQLNLFQLNPQAGILHEATLSGGHKAAIRCLDWHDDMLLTGGEDARVCQWMPLQQATNHSVSSSNGRHAIRSS</sequence>